<dbReference type="Proteomes" id="UP000027238">
    <property type="component" value="Unassembled WGS sequence"/>
</dbReference>
<protein>
    <recommendedName>
        <fullName evidence="2">Alpha/beta hydrolase fold-3 domain-containing protein</fullName>
    </recommendedName>
</protein>
<keyword evidence="1" id="KW-0378">Hydrolase</keyword>
<dbReference type="SUPFAM" id="SSF53474">
    <property type="entry name" value="alpha/beta-Hydrolases"/>
    <property type="match status" value="1"/>
</dbReference>
<dbReference type="OrthoDB" id="408631at2759"/>
<dbReference type="PANTHER" id="PTHR48081:SF8">
    <property type="entry name" value="ALPHA_BETA HYDROLASE FOLD-3 DOMAIN-CONTAINING PROTEIN-RELATED"/>
    <property type="match status" value="1"/>
</dbReference>
<dbReference type="HOGENOM" id="CLU_012494_6_1_1"/>
<gene>
    <name evidence="3" type="ORF">CSUB01_09235</name>
</gene>
<feature type="domain" description="Alpha/beta hydrolase fold-3" evidence="2">
    <location>
        <begin position="87"/>
        <end position="301"/>
    </location>
</feature>
<dbReference type="Gene3D" id="3.40.50.1820">
    <property type="entry name" value="alpha/beta hydrolase"/>
    <property type="match status" value="1"/>
</dbReference>
<sequence length="323" mass="34807">MRLQYDPEYEATVAASDRSPAPAPFKDVFEIRNFTNLKLHAVLRAQPTPEGVHEIRIAFASHDGAEVGLHRFATQAMIEAAEPQAAVVYVHGGGFVAGDVDIFAPQIKRAVVSSGMPFFAVDYRLAPEFPGGVAAEDVFHGLRHLSAHAAAWNVDCARIVLVGDSAGGGIAAGAALLARDRGLSPPLRRQVLVYPMLDDRTALAEDSAMRPLLTWKTGDSLLAWRAVLGEKAGRPEAEGVPLHAAPGRARAEDLRGLPRTYVDVGSLDLFRDECVDFVGKLAKADVEVEFHLWPGLPHGFESASEIGWVKKALEARNAAIRRG</sequence>
<dbReference type="PANTHER" id="PTHR48081">
    <property type="entry name" value="AB HYDROLASE SUPERFAMILY PROTEIN C4A8.06C"/>
    <property type="match status" value="1"/>
</dbReference>
<dbReference type="OMA" id="YPECLEY"/>
<evidence type="ECO:0000256" key="1">
    <source>
        <dbReference type="ARBA" id="ARBA00022801"/>
    </source>
</evidence>
<keyword evidence="4" id="KW-1185">Reference proteome</keyword>
<proteinExistence type="predicted"/>
<dbReference type="STRING" id="1173701.A0A066XU43"/>
<dbReference type="InterPro" id="IPR050300">
    <property type="entry name" value="GDXG_lipolytic_enzyme"/>
</dbReference>
<organism evidence="3 4">
    <name type="scientific">Colletotrichum sublineola</name>
    <name type="common">Sorghum anthracnose fungus</name>
    <dbReference type="NCBI Taxonomy" id="1173701"/>
    <lineage>
        <taxon>Eukaryota</taxon>
        <taxon>Fungi</taxon>
        <taxon>Dikarya</taxon>
        <taxon>Ascomycota</taxon>
        <taxon>Pezizomycotina</taxon>
        <taxon>Sordariomycetes</taxon>
        <taxon>Hypocreomycetidae</taxon>
        <taxon>Glomerellales</taxon>
        <taxon>Glomerellaceae</taxon>
        <taxon>Colletotrichum</taxon>
        <taxon>Colletotrichum graminicola species complex</taxon>
    </lineage>
</organism>
<dbReference type="EMBL" id="JMSE01000238">
    <property type="protein sequence ID" value="KDN71184.1"/>
    <property type="molecule type" value="Genomic_DNA"/>
</dbReference>
<name>A0A066XU43_COLSU</name>
<dbReference type="eggNOG" id="KOG1515">
    <property type="taxonomic scope" value="Eukaryota"/>
</dbReference>
<dbReference type="GO" id="GO:0016787">
    <property type="term" value="F:hydrolase activity"/>
    <property type="evidence" value="ECO:0007669"/>
    <property type="project" value="UniProtKB-KW"/>
</dbReference>
<dbReference type="InterPro" id="IPR013094">
    <property type="entry name" value="AB_hydrolase_3"/>
</dbReference>
<reference evidence="4" key="1">
    <citation type="journal article" date="2014" name="Genome Announc.">
        <title>Draft genome sequence of Colletotrichum sublineola, a destructive pathogen of cultivated sorghum.</title>
        <authorList>
            <person name="Baroncelli R."/>
            <person name="Sanz-Martin J.M."/>
            <person name="Rech G.E."/>
            <person name="Sukno S.A."/>
            <person name="Thon M.R."/>
        </authorList>
    </citation>
    <scope>NUCLEOTIDE SEQUENCE [LARGE SCALE GENOMIC DNA]</scope>
    <source>
        <strain evidence="4">TX430BB</strain>
    </source>
</reference>
<dbReference type="InterPro" id="IPR029058">
    <property type="entry name" value="AB_hydrolase_fold"/>
</dbReference>
<evidence type="ECO:0000313" key="4">
    <source>
        <dbReference type="Proteomes" id="UP000027238"/>
    </source>
</evidence>
<dbReference type="Pfam" id="PF07859">
    <property type="entry name" value="Abhydrolase_3"/>
    <property type="match status" value="1"/>
</dbReference>
<evidence type="ECO:0000259" key="2">
    <source>
        <dbReference type="Pfam" id="PF07859"/>
    </source>
</evidence>
<accession>A0A066XU43</accession>
<evidence type="ECO:0000313" key="3">
    <source>
        <dbReference type="EMBL" id="KDN71184.1"/>
    </source>
</evidence>
<dbReference type="AlphaFoldDB" id="A0A066XU43"/>
<comment type="caution">
    <text evidence="3">The sequence shown here is derived from an EMBL/GenBank/DDBJ whole genome shotgun (WGS) entry which is preliminary data.</text>
</comment>